<dbReference type="EMBL" id="BAABYW010000001">
    <property type="protein sequence ID" value="GAA6409536.1"/>
    <property type="molecule type" value="Genomic_DNA"/>
</dbReference>
<accession>A0ABQ0BDL6</accession>
<dbReference type="SUPFAM" id="SSF51182">
    <property type="entry name" value="RmlC-like cupins"/>
    <property type="match status" value="1"/>
</dbReference>
<evidence type="ECO:0000256" key="1">
    <source>
        <dbReference type="ARBA" id="ARBA00023015"/>
    </source>
</evidence>
<dbReference type="InterPro" id="IPR009057">
    <property type="entry name" value="Homeodomain-like_sf"/>
</dbReference>
<comment type="caution">
    <text evidence="5">The sequence shown here is derived from an EMBL/GenBank/DDBJ whole genome shotgun (WGS) entry which is preliminary data.</text>
</comment>
<evidence type="ECO:0000313" key="5">
    <source>
        <dbReference type="EMBL" id="GAA6409536.1"/>
    </source>
</evidence>
<dbReference type="InterPro" id="IPR014710">
    <property type="entry name" value="RmlC-like_jellyroll"/>
</dbReference>
<protein>
    <recommendedName>
        <fullName evidence="4">HTH araC/xylS-type domain-containing protein</fullName>
    </recommendedName>
</protein>
<dbReference type="RefSeq" id="WP_390407359.1">
    <property type="nucleotide sequence ID" value="NZ_BAABYW010000001.1"/>
</dbReference>
<dbReference type="InterPro" id="IPR003313">
    <property type="entry name" value="AraC-bd"/>
</dbReference>
<dbReference type="InterPro" id="IPR011051">
    <property type="entry name" value="RmlC_Cupin_sf"/>
</dbReference>
<sequence>MSEKQELLKPFQFKSGYQNTRIHSRNSLKHLENAPDMTFETVHPDNKAENFIFTFLNPDAVFSKSFGYDDPDNPRNNQELHYHDFFELLYVIQGEMYQQIESERHLYPAGSLCLLNCNVRHQEECSSDYRTVFLRLPTPLIAEILNDMNSYFFEIEQRLKGHLQERFFTDSLDEPYAMRKEYIDFIPYKDKPEVKDYMYELFDRLTQQLLYPTIGSSYLVKHTIILILKELSVRSHYHTIPLNVGTDAEAQLFNSISSLIKSQHGHLSRKELEDKLSYNGNYLNRIVKKYTGLSLHQYGMTFAIKEAAALLQHSDMYISGICNKLHFSNQTYFYKLFVKTYGMTPNQYRKKHNTDK</sequence>
<evidence type="ECO:0000259" key="4">
    <source>
        <dbReference type="PROSITE" id="PS01124"/>
    </source>
</evidence>
<dbReference type="Proteomes" id="UP001600943">
    <property type="component" value="Unassembled WGS sequence"/>
</dbReference>
<evidence type="ECO:0000256" key="3">
    <source>
        <dbReference type="ARBA" id="ARBA00023163"/>
    </source>
</evidence>
<keyword evidence="6" id="KW-1185">Reference proteome</keyword>
<evidence type="ECO:0000313" key="6">
    <source>
        <dbReference type="Proteomes" id="UP001600943"/>
    </source>
</evidence>
<keyword evidence="2" id="KW-0238">DNA-binding</keyword>
<dbReference type="InterPro" id="IPR018060">
    <property type="entry name" value="HTH_AraC"/>
</dbReference>
<keyword evidence="3" id="KW-0804">Transcription</keyword>
<dbReference type="PANTHER" id="PTHR43280">
    <property type="entry name" value="ARAC-FAMILY TRANSCRIPTIONAL REGULATOR"/>
    <property type="match status" value="1"/>
</dbReference>
<organism evidence="5 6">
    <name type="scientific">Blautia hominis</name>
    <dbReference type="NCBI Taxonomy" id="2025493"/>
    <lineage>
        <taxon>Bacteria</taxon>
        <taxon>Bacillati</taxon>
        <taxon>Bacillota</taxon>
        <taxon>Clostridia</taxon>
        <taxon>Lachnospirales</taxon>
        <taxon>Lachnospiraceae</taxon>
        <taxon>Blautia</taxon>
    </lineage>
</organism>
<dbReference type="PANTHER" id="PTHR43280:SF2">
    <property type="entry name" value="HTH-TYPE TRANSCRIPTIONAL REGULATOR EXSA"/>
    <property type="match status" value="1"/>
</dbReference>
<evidence type="ECO:0000256" key="2">
    <source>
        <dbReference type="ARBA" id="ARBA00023125"/>
    </source>
</evidence>
<dbReference type="SMART" id="SM00342">
    <property type="entry name" value="HTH_ARAC"/>
    <property type="match status" value="1"/>
</dbReference>
<dbReference type="SUPFAM" id="SSF46689">
    <property type="entry name" value="Homeodomain-like"/>
    <property type="match status" value="1"/>
</dbReference>
<dbReference type="Pfam" id="PF12833">
    <property type="entry name" value="HTH_18"/>
    <property type="match status" value="1"/>
</dbReference>
<feature type="domain" description="HTH araC/xylS-type" evidence="4">
    <location>
        <begin position="250"/>
        <end position="351"/>
    </location>
</feature>
<dbReference type="Gene3D" id="2.60.120.10">
    <property type="entry name" value="Jelly Rolls"/>
    <property type="match status" value="1"/>
</dbReference>
<dbReference type="PROSITE" id="PS01124">
    <property type="entry name" value="HTH_ARAC_FAMILY_2"/>
    <property type="match status" value="1"/>
</dbReference>
<dbReference type="Pfam" id="PF02311">
    <property type="entry name" value="AraC_binding"/>
    <property type="match status" value="1"/>
</dbReference>
<proteinExistence type="predicted"/>
<reference evidence="5 6" key="1">
    <citation type="submission" date="2024-04" db="EMBL/GenBank/DDBJ databases">
        <title>Defined microbial consortia suppress multidrug-resistant proinflammatory Enterobacteriaceae via ecological control.</title>
        <authorList>
            <person name="Furuichi M."/>
            <person name="Kawaguchi T."/>
            <person name="Pust M."/>
            <person name="Yasuma K."/>
            <person name="Plichta D."/>
            <person name="Hasegawa N."/>
            <person name="Ohya T."/>
            <person name="Bhattarai S."/>
            <person name="Sasajima S."/>
            <person name="Aoto Y."/>
            <person name="Tuganbaev T."/>
            <person name="Yaginuma M."/>
            <person name="Ueda M."/>
            <person name="Okahashi N."/>
            <person name="Amafuji K."/>
            <person name="Kiridooshi Y."/>
            <person name="Sugita K."/>
            <person name="Strazar M."/>
            <person name="Skelly A."/>
            <person name="Suda W."/>
            <person name="Hattori M."/>
            <person name="Nakamoto N."/>
            <person name="Caballero S."/>
            <person name="Norman J."/>
            <person name="Olle B."/>
            <person name="Tanoue T."/>
            <person name="Arita M."/>
            <person name="Bucci V."/>
            <person name="Atarashi K."/>
            <person name="Xavier R."/>
            <person name="Honda K."/>
        </authorList>
    </citation>
    <scope>NUCLEOTIDE SEQUENCE [LARGE SCALE GENOMIC DNA]</scope>
    <source>
        <strain evidence="6">k04-0078-D8-1</strain>
    </source>
</reference>
<name>A0ABQ0BDL6_9FIRM</name>
<keyword evidence="1" id="KW-0805">Transcription regulation</keyword>
<dbReference type="Gene3D" id="1.10.10.60">
    <property type="entry name" value="Homeodomain-like"/>
    <property type="match status" value="2"/>
</dbReference>
<gene>
    <name evidence="5" type="ORF">K040078D81_36530</name>
</gene>